<proteinExistence type="predicted"/>
<evidence type="ECO:0000313" key="1">
    <source>
        <dbReference type="EMBL" id="KAI0083690.1"/>
    </source>
</evidence>
<gene>
    <name evidence="1" type="ORF">BDY19DRAFT_857210</name>
</gene>
<dbReference type="EMBL" id="MU274956">
    <property type="protein sequence ID" value="KAI0083690.1"/>
    <property type="molecule type" value="Genomic_DNA"/>
</dbReference>
<protein>
    <submittedName>
        <fullName evidence="1">Uncharacterized protein</fullName>
    </submittedName>
</protein>
<reference evidence="1" key="1">
    <citation type="journal article" date="2021" name="Environ. Microbiol.">
        <title>Gene family expansions and transcriptome signatures uncover fungal adaptations to wood decay.</title>
        <authorList>
            <person name="Hage H."/>
            <person name="Miyauchi S."/>
            <person name="Viragh M."/>
            <person name="Drula E."/>
            <person name="Min B."/>
            <person name="Chaduli D."/>
            <person name="Navarro D."/>
            <person name="Favel A."/>
            <person name="Norest M."/>
            <person name="Lesage-Meessen L."/>
            <person name="Balint B."/>
            <person name="Merenyi Z."/>
            <person name="de Eugenio L."/>
            <person name="Morin E."/>
            <person name="Martinez A.T."/>
            <person name="Baldrian P."/>
            <person name="Stursova M."/>
            <person name="Martinez M.J."/>
            <person name="Novotny C."/>
            <person name="Magnuson J.K."/>
            <person name="Spatafora J.W."/>
            <person name="Maurice S."/>
            <person name="Pangilinan J."/>
            <person name="Andreopoulos W."/>
            <person name="LaButti K."/>
            <person name="Hundley H."/>
            <person name="Na H."/>
            <person name="Kuo A."/>
            <person name="Barry K."/>
            <person name="Lipzen A."/>
            <person name="Henrissat B."/>
            <person name="Riley R."/>
            <person name="Ahrendt S."/>
            <person name="Nagy L.G."/>
            <person name="Grigoriev I.V."/>
            <person name="Martin F."/>
            <person name="Rosso M.N."/>
        </authorList>
    </citation>
    <scope>NUCLEOTIDE SEQUENCE</scope>
    <source>
        <strain evidence="1">CBS 384.51</strain>
    </source>
</reference>
<name>A0ACB8TNV0_9APHY</name>
<evidence type="ECO:0000313" key="2">
    <source>
        <dbReference type="Proteomes" id="UP001055072"/>
    </source>
</evidence>
<dbReference type="Proteomes" id="UP001055072">
    <property type="component" value="Unassembled WGS sequence"/>
</dbReference>
<keyword evidence="2" id="KW-1185">Reference proteome</keyword>
<organism evidence="1 2">
    <name type="scientific">Irpex rosettiformis</name>
    <dbReference type="NCBI Taxonomy" id="378272"/>
    <lineage>
        <taxon>Eukaryota</taxon>
        <taxon>Fungi</taxon>
        <taxon>Dikarya</taxon>
        <taxon>Basidiomycota</taxon>
        <taxon>Agaricomycotina</taxon>
        <taxon>Agaricomycetes</taxon>
        <taxon>Polyporales</taxon>
        <taxon>Irpicaceae</taxon>
        <taxon>Irpex</taxon>
    </lineage>
</organism>
<accession>A0ACB8TNV0</accession>
<feature type="non-terminal residue" evidence="1">
    <location>
        <position position="53"/>
    </location>
</feature>
<feature type="non-terminal residue" evidence="1">
    <location>
        <position position="1"/>
    </location>
</feature>
<comment type="caution">
    <text evidence="1">The sequence shown here is derived from an EMBL/GenBank/DDBJ whole genome shotgun (WGS) entry which is preliminary data.</text>
</comment>
<sequence>QGVDVPNVSFVGQWRVTCDMDTLWQRFGRVAREPGTEGVAILFAENKYFDDSK</sequence>